<keyword evidence="2" id="KW-1133">Transmembrane helix</keyword>
<dbReference type="RefSeq" id="WP_092259620.1">
    <property type="nucleotide sequence ID" value="NZ_CP047199.1"/>
</dbReference>
<organism evidence="3 4">
    <name type="scientific">Corynebacterium cystitidis DSM 20524</name>
    <dbReference type="NCBI Taxonomy" id="1121357"/>
    <lineage>
        <taxon>Bacteria</taxon>
        <taxon>Bacillati</taxon>
        <taxon>Actinomycetota</taxon>
        <taxon>Actinomycetes</taxon>
        <taxon>Mycobacteriales</taxon>
        <taxon>Corynebacteriaceae</taxon>
        <taxon>Corynebacterium</taxon>
    </lineage>
</organism>
<keyword evidence="2" id="KW-0472">Membrane</keyword>
<feature type="transmembrane region" description="Helical" evidence="2">
    <location>
        <begin position="117"/>
        <end position="136"/>
    </location>
</feature>
<dbReference type="EMBL" id="FOGQ01000009">
    <property type="protein sequence ID" value="SES12811.1"/>
    <property type="molecule type" value="Genomic_DNA"/>
</dbReference>
<evidence type="ECO:0000313" key="4">
    <source>
        <dbReference type="Proteomes" id="UP000198929"/>
    </source>
</evidence>
<gene>
    <name evidence="3" type="ORF">SAMN05661109_01923</name>
</gene>
<feature type="transmembrane region" description="Helical" evidence="2">
    <location>
        <begin position="95"/>
        <end position="111"/>
    </location>
</feature>
<dbReference type="InterPro" id="IPR017195">
    <property type="entry name" value="ABC_thiamin-permease_prd"/>
</dbReference>
<feature type="transmembrane region" description="Helical" evidence="2">
    <location>
        <begin position="68"/>
        <end position="88"/>
    </location>
</feature>
<protein>
    <submittedName>
        <fullName evidence="3">Energy-coupling factor transport system substrate-specific component</fullName>
    </submittedName>
</protein>
<sequence length="207" mass="21303">MNVTESVSSDTDNGGNTTTKRSSRAGFADSVLGTRNLMMVTALAVIGLIILIPLNYIAPAAGASQDAVMFGVALMGLWCFPYLLPSVVVKRPGSTLVASIIMGVVCIFTTPSGPAALMGNIIGGLFLEVPLALFLYRKYTLPVFLFASAVFGALNGVLYLVLLEQVVGISISGPIVALSIASSVAGGAVAYAVGSALNRAGMGNRER</sequence>
<evidence type="ECO:0000256" key="2">
    <source>
        <dbReference type="SAM" id="Phobius"/>
    </source>
</evidence>
<accession>A0A1H9UU04</accession>
<feature type="region of interest" description="Disordered" evidence="1">
    <location>
        <begin position="1"/>
        <end position="22"/>
    </location>
</feature>
<evidence type="ECO:0000256" key="1">
    <source>
        <dbReference type="SAM" id="MobiDB-lite"/>
    </source>
</evidence>
<feature type="transmembrane region" description="Helical" evidence="2">
    <location>
        <begin position="175"/>
        <end position="197"/>
    </location>
</feature>
<dbReference type="Pfam" id="PF09819">
    <property type="entry name" value="ABC_cobalt"/>
    <property type="match status" value="1"/>
</dbReference>
<keyword evidence="4" id="KW-1185">Reference proteome</keyword>
<proteinExistence type="predicted"/>
<name>A0A1H9UU04_9CORY</name>
<feature type="compositionally biased region" description="Polar residues" evidence="1">
    <location>
        <begin position="1"/>
        <end position="20"/>
    </location>
</feature>
<keyword evidence="2" id="KW-0812">Transmembrane</keyword>
<dbReference type="AlphaFoldDB" id="A0A1H9UU04"/>
<dbReference type="STRING" id="1121357.SAMN05661109_01923"/>
<reference evidence="4" key="1">
    <citation type="submission" date="2016-10" db="EMBL/GenBank/DDBJ databases">
        <authorList>
            <person name="Varghese N."/>
            <person name="Submissions S."/>
        </authorList>
    </citation>
    <scope>NUCLEOTIDE SEQUENCE [LARGE SCALE GENOMIC DNA]</scope>
    <source>
        <strain evidence="4">DSM 20524</strain>
    </source>
</reference>
<feature type="transmembrane region" description="Helical" evidence="2">
    <location>
        <begin position="143"/>
        <end position="163"/>
    </location>
</feature>
<feature type="transmembrane region" description="Helical" evidence="2">
    <location>
        <begin position="37"/>
        <end position="56"/>
    </location>
</feature>
<evidence type="ECO:0000313" key="3">
    <source>
        <dbReference type="EMBL" id="SES12811.1"/>
    </source>
</evidence>
<dbReference type="Proteomes" id="UP000198929">
    <property type="component" value="Unassembled WGS sequence"/>
</dbReference>